<feature type="domain" description="HTH cro/C1-type" evidence="3">
    <location>
        <begin position="7"/>
        <end position="61"/>
    </location>
</feature>
<dbReference type="Proteomes" id="UP001370590">
    <property type="component" value="Unassembled WGS sequence"/>
</dbReference>
<feature type="transmembrane region" description="Helical" evidence="2">
    <location>
        <begin position="89"/>
        <end position="107"/>
    </location>
</feature>
<dbReference type="Gene3D" id="1.10.260.40">
    <property type="entry name" value="lambda repressor-like DNA-binding domains"/>
    <property type="match status" value="1"/>
</dbReference>
<evidence type="ECO:0000313" key="4">
    <source>
        <dbReference type="EMBL" id="MEJ6400015.1"/>
    </source>
</evidence>
<evidence type="ECO:0000256" key="2">
    <source>
        <dbReference type="SAM" id="Phobius"/>
    </source>
</evidence>
<keyword evidence="2" id="KW-0812">Transmembrane</keyword>
<organism evidence="4 5">
    <name type="scientific">Nicoliella lavandulae</name>
    <dbReference type="NCBI Taxonomy" id="3082954"/>
    <lineage>
        <taxon>Bacteria</taxon>
        <taxon>Bacillati</taxon>
        <taxon>Bacillota</taxon>
        <taxon>Bacilli</taxon>
        <taxon>Lactobacillales</taxon>
        <taxon>Lactobacillaceae</taxon>
        <taxon>Nicoliella</taxon>
    </lineage>
</organism>
<dbReference type="PROSITE" id="PS50943">
    <property type="entry name" value="HTH_CROC1"/>
    <property type="match status" value="1"/>
</dbReference>
<dbReference type="EMBL" id="JAWMWH010000001">
    <property type="protein sequence ID" value="MEJ6400015.1"/>
    <property type="molecule type" value="Genomic_DNA"/>
</dbReference>
<proteinExistence type="predicted"/>
<sequence>MRFGERLKQARQTMHLTQDQVANDFFVTRQTISSWENEKTYPDMTSLIKLSDYYHISLDTLLKEDTGMRETLEKKTVANGLKPLMRNMIINDLLFLVLLIGDISGLINSKHLIMLIVTILTFINVFTMLSLQRFADQNTLNINYYNLSRRFPKKSWNVLFPVLILLIVLGIGLSLYLWIHKQSLLSGLFSGITFMLVIYIVYHYRNH</sequence>
<keyword evidence="1" id="KW-0238">DNA-binding</keyword>
<evidence type="ECO:0000256" key="1">
    <source>
        <dbReference type="ARBA" id="ARBA00023125"/>
    </source>
</evidence>
<keyword evidence="2" id="KW-1133">Transmembrane helix</keyword>
<dbReference type="InterPro" id="IPR010982">
    <property type="entry name" value="Lambda_DNA-bd_dom_sf"/>
</dbReference>
<dbReference type="PANTHER" id="PTHR46558">
    <property type="entry name" value="TRACRIPTIONAL REGULATORY PROTEIN-RELATED-RELATED"/>
    <property type="match status" value="1"/>
</dbReference>
<comment type="caution">
    <text evidence="4">The sequence shown here is derived from an EMBL/GenBank/DDBJ whole genome shotgun (WGS) entry which is preliminary data.</text>
</comment>
<dbReference type="SMART" id="SM00530">
    <property type="entry name" value="HTH_XRE"/>
    <property type="match status" value="1"/>
</dbReference>
<feature type="transmembrane region" description="Helical" evidence="2">
    <location>
        <begin position="156"/>
        <end position="178"/>
    </location>
</feature>
<feature type="transmembrane region" description="Helical" evidence="2">
    <location>
        <begin position="184"/>
        <end position="202"/>
    </location>
</feature>
<dbReference type="SUPFAM" id="SSF47413">
    <property type="entry name" value="lambda repressor-like DNA-binding domains"/>
    <property type="match status" value="1"/>
</dbReference>
<evidence type="ECO:0000259" key="3">
    <source>
        <dbReference type="PROSITE" id="PS50943"/>
    </source>
</evidence>
<dbReference type="InterPro" id="IPR001387">
    <property type="entry name" value="Cro/C1-type_HTH"/>
</dbReference>
<gene>
    <name evidence="4" type="ORF">R4146_02305</name>
</gene>
<dbReference type="Pfam" id="PF01381">
    <property type="entry name" value="HTH_3"/>
    <property type="match status" value="1"/>
</dbReference>
<accession>A0ABU8SKB6</accession>
<dbReference type="RefSeq" id="WP_339959840.1">
    <property type="nucleotide sequence ID" value="NZ_JAWMWH010000001.1"/>
</dbReference>
<dbReference type="CDD" id="cd00093">
    <property type="entry name" value="HTH_XRE"/>
    <property type="match status" value="1"/>
</dbReference>
<protein>
    <submittedName>
        <fullName evidence="4">Helix-turn-helix transcriptional regulator</fullName>
    </submittedName>
</protein>
<feature type="transmembrane region" description="Helical" evidence="2">
    <location>
        <begin position="113"/>
        <end position="135"/>
    </location>
</feature>
<reference evidence="4 5" key="1">
    <citation type="submission" date="2023-10" db="EMBL/GenBank/DDBJ databases">
        <title>Nicoliella lavandulae sp. nov. isolated from Lavandula angustifolia flowers.</title>
        <authorList>
            <person name="Alcantara C."/>
            <person name="Zuniga M."/>
            <person name="Landete J.M."/>
            <person name="Monedero V."/>
        </authorList>
    </citation>
    <scope>NUCLEOTIDE SEQUENCE [LARGE SCALE GENOMIC DNA]</scope>
    <source>
        <strain evidence="4 5">Es01</strain>
    </source>
</reference>
<evidence type="ECO:0000313" key="5">
    <source>
        <dbReference type="Proteomes" id="UP001370590"/>
    </source>
</evidence>
<name>A0ABU8SKB6_9LACO</name>
<keyword evidence="2" id="KW-0472">Membrane</keyword>
<keyword evidence="5" id="KW-1185">Reference proteome</keyword>
<dbReference type="PANTHER" id="PTHR46558:SF13">
    <property type="entry name" value="HTH-TYPE TRANSCRIPTIONAL REGULATOR IMMR"/>
    <property type="match status" value="1"/>
</dbReference>